<organism evidence="2 3">
    <name type="scientific">Paractinoplanes brasiliensis</name>
    <dbReference type="NCBI Taxonomy" id="52695"/>
    <lineage>
        <taxon>Bacteria</taxon>
        <taxon>Bacillati</taxon>
        <taxon>Actinomycetota</taxon>
        <taxon>Actinomycetes</taxon>
        <taxon>Micromonosporales</taxon>
        <taxon>Micromonosporaceae</taxon>
        <taxon>Paractinoplanes</taxon>
    </lineage>
</organism>
<accession>A0A4R6J985</accession>
<comment type="caution">
    <text evidence="2">The sequence shown here is derived from an EMBL/GenBank/DDBJ whole genome shotgun (WGS) entry which is preliminary data.</text>
</comment>
<dbReference type="EMBL" id="SNWR01000002">
    <property type="protein sequence ID" value="TDO32159.1"/>
    <property type="molecule type" value="Genomic_DNA"/>
</dbReference>
<name>A0A4R6J985_9ACTN</name>
<protein>
    <submittedName>
        <fullName evidence="2">Uncharacterized protein</fullName>
    </submittedName>
</protein>
<reference evidence="2 3" key="1">
    <citation type="submission" date="2019-03" db="EMBL/GenBank/DDBJ databases">
        <title>Sequencing the genomes of 1000 actinobacteria strains.</title>
        <authorList>
            <person name="Klenk H.-P."/>
        </authorList>
    </citation>
    <scope>NUCLEOTIDE SEQUENCE [LARGE SCALE GENOMIC DNA]</scope>
    <source>
        <strain evidence="2 3">DSM 43805</strain>
    </source>
</reference>
<sequence length="115" mass="11791">MIDILEVRARTALSPEWDHGFDEAFAELVSSDPDLVQAEFDDLIASSWTGPSDVAPPPDPPVAGPESSPSDAAPPPDRPVAGPELSPDTAAPGPVGARPDGDSCGAPAHQRPPPP</sequence>
<proteinExistence type="predicted"/>
<feature type="compositionally biased region" description="Pro residues" evidence="1">
    <location>
        <begin position="54"/>
        <end position="63"/>
    </location>
</feature>
<feature type="region of interest" description="Disordered" evidence="1">
    <location>
        <begin position="42"/>
        <end position="115"/>
    </location>
</feature>
<keyword evidence="3" id="KW-1185">Reference proteome</keyword>
<dbReference type="Proteomes" id="UP000294901">
    <property type="component" value="Unassembled WGS sequence"/>
</dbReference>
<dbReference type="AlphaFoldDB" id="A0A4R6J985"/>
<evidence type="ECO:0000313" key="3">
    <source>
        <dbReference type="Proteomes" id="UP000294901"/>
    </source>
</evidence>
<dbReference type="OrthoDB" id="3298746at2"/>
<dbReference type="RefSeq" id="WP_133878164.1">
    <property type="nucleotide sequence ID" value="NZ_BOMD01000044.1"/>
</dbReference>
<evidence type="ECO:0000313" key="2">
    <source>
        <dbReference type="EMBL" id="TDO32159.1"/>
    </source>
</evidence>
<gene>
    <name evidence="2" type="ORF">C8E87_7605</name>
</gene>
<evidence type="ECO:0000256" key="1">
    <source>
        <dbReference type="SAM" id="MobiDB-lite"/>
    </source>
</evidence>